<dbReference type="EMBL" id="JACRDE010000269">
    <property type="protein sequence ID" value="MBI5249819.1"/>
    <property type="molecule type" value="Genomic_DNA"/>
</dbReference>
<accession>A0A9D6V2Y7</accession>
<comment type="caution">
    <text evidence="1">The sequence shown here is derived from an EMBL/GenBank/DDBJ whole genome shotgun (WGS) entry which is preliminary data.</text>
</comment>
<gene>
    <name evidence="1" type="ORF">HY912_10005</name>
</gene>
<reference evidence="1" key="1">
    <citation type="submission" date="2020-07" db="EMBL/GenBank/DDBJ databases">
        <title>Huge and variable diversity of episymbiotic CPR bacteria and DPANN archaea in groundwater ecosystems.</title>
        <authorList>
            <person name="He C.Y."/>
            <person name="Keren R."/>
            <person name="Whittaker M."/>
            <person name="Farag I.F."/>
            <person name="Doudna J."/>
            <person name="Cate J.H.D."/>
            <person name="Banfield J.F."/>
        </authorList>
    </citation>
    <scope>NUCLEOTIDE SEQUENCE</scope>
    <source>
        <strain evidence="1">NC_groundwater_1664_Pr3_B-0.1um_52_9</strain>
    </source>
</reference>
<dbReference type="Proteomes" id="UP000807825">
    <property type="component" value="Unassembled WGS sequence"/>
</dbReference>
<dbReference type="AlphaFoldDB" id="A0A9D6V2Y7"/>
<evidence type="ECO:0000313" key="2">
    <source>
        <dbReference type="Proteomes" id="UP000807825"/>
    </source>
</evidence>
<sequence length="68" mass="7790">MKCQSDYGTETDALVRQADECTEQWWEDELRKGEEPLTKGLEDEESALIVKREMRKRGLAEVSEEGGV</sequence>
<organism evidence="1 2">
    <name type="scientific">Desulfomonile tiedjei</name>
    <dbReference type="NCBI Taxonomy" id="2358"/>
    <lineage>
        <taxon>Bacteria</taxon>
        <taxon>Pseudomonadati</taxon>
        <taxon>Thermodesulfobacteriota</taxon>
        <taxon>Desulfomonilia</taxon>
        <taxon>Desulfomonilales</taxon>
        <taxon>Desulfomonilaceae</taxon>
        <taxon>Desulfomonile</taxon>
    </lineage>
</organism>
<name>A0A9D6V2Y7_9BACT</name>
<evidence type="ECO:0000313" key="1">
    <source>
        <dbReference type="EMBL" id="MBI5249819.1"/>
    </source>
</evidence>
<protein>
    <submittedName>
        <fullName evidence="1">Uncharacterized protein</fullName>
    </submittedName>
</protein>
<proteinExistence type="predicted"/>